<dbReference type="InterPro" id="IPR029044">
    <property type="entry name" value="Nucleotide-diphossugar_trans"/>
</dbReference>
<dbReference type="NCBIfam" id="NF003670">
    <property type="entry name" value="PRK05293.1"/>
    <property type="match status" value="1"/>
</dbReference>
<dbReference type="EMBL" id="JBHLVO010000006">
    <property type="protein sequence ID" value="MFC0271844.1"/>
    <property type="molecule type" value="Genomic_DNA"/>
</dbReference>
<dbReference type="GO" id="GO:0008878">
    <property type="term" value="F:glucose-1-phosphate adenylyltransferase activity"/>
    <property type="evidence" value="ECO:0007669"/>
    <property type="project" value="UniProtKB-EC"/>
</dbReference>
<feature type="site" description="Could play a key role in the communication between the regulatory and the substrate sites" evidence="9">
    <location>
        <position position="98"/>
    </location>
</feature>
<dbReference type="InterPro" id="IPR011831">
    <property type="entry name" value="ADP-Glc_PPase"/>
</dbReference>
<dbReference type="PANTHER" id="PTHR43523">
    <property type="entry name" value="GLUCOSE-1-PHOSPHATE ADENYLYLTRANSFERASE-RELATED"/>
    <property type="match status" value="1"/>
</dbReference>
<feature type="domain" description="Nucleotidyl transferase" evidence="10">
    <location>
        <begin position="7"/>
        <end position="261"/>
    </location>
</feature>
<dbReference type="HAMAP" id="MF_00624">
    <property type="entry name" value="GlgC"/>
    <property type="match status" value="1"/>
</dbReference>
<accession>A0ABV6GE39</accession>
<protein>
    <recommendedName>
        <fullName evidence="9">Glucose-1-phosphate adenylyltransferase</fullName>
        <ecNumber evidence="9">2.7.7.27</ecNumber>
    </recommendedName>
    <alternativeName>
        <fullName evidence="9">ADP-glucose pyrophosphorylase</fullName>
        <shortName evidence="9">ADPGlc PPase</shortName>
    </alternativeName>
    <alternativeName>
        <fullName evidence="9">ADP-glucose synthase</fullName>
    </alternativeName>
</protein>
<keyword evidence="13" id="KW-1185">Reference proteome</keyword>
<dbReference type="SUPFAM" id="SSF53448">
    <property type="entry name" value="Nucleotide-diphospho-sugar transferases"/>
    <property type="match status" value="1"/>
</dbReference>
<feature type="binding site" evidence="9">
    <location>
        <position position="99"/>
    </location>
    <ligand>
        <name>alpha-D-glucose 1-phosphate</name>
        <dbReference type="ChEBI" id="CHEBI:58601"/>
    </ligand>
</feature>
<evidence type="ECO:0000256" key="7">
    <source>
        <dbReference type="ARBA" id="ARBA00023056"/>
    </source>
</evidence>
<dbReference type="InterPro" id="IPR023049">
    <property type="entry name" value="GlgC_bac"/>
</dbReference>
<proteinExistence type="inferred from homology"/>
<dbReference type="Pfam" id="PF00483">
    <property type="entry name" value="NTP_transferase"/>
    <property type="match status" value="1"/>
</dbReference>
<feature type="binding site" evidence="9">
    <location>
        <begin position="180"/>
        <end position="181"/>
    </location>
    <ligand>
        <name>alpha-D-glucose 1-phosphate</name>
        <dbReference type="ChEBI" id="CHEBI:58601"/>
    </ligand>
</feature>
<evidence type="ECO:0000256" key="2">
    <source>
        <dbReference type="ARBA" id="ARBA00022600"/>
    </source>
</evidence>
<dbReference type="InterPro" id="IPR005836">
    <property type="entry name" value="ADP_Glu_pyroP_CS"/>
</dbReference>
<sequence length="387" mass="43772">MKKQCIAMLLAGGRGTRLKNLTENLAKPAVPFGGKYRIIDFTLSNCRNSGIDTVGVLTQYHPHILQSYIGDGKEWDLNRRDGGLSILPPYQCENGERWYEGTAHAIYQNRHIIEQYDPEHVLVISGDHIYKMDYNKMLQQHIKSSADATISVIEVPWNEASRFGLMKTDENTGRIVDFEEKPKNPTSNLASMGIYIFNWKTLKHYLEQEEKNQFSSKDFGKDIIPAMLMNNLKLFSYEFNGYWKDVGTIDSFWEANMDLLKKDTNILLNDKEWKVYTVEQTHPPQYLDLDATITQALISEGCEIYGTVENSVLFSGVKVGKGSIIKDSVILPNAVIGENVVIEKAVVGPGIFIEDDVVVSSKESSKEITLVGENILKEHKKLLTNVI</sequence>
<dbReference type="Pfam" id="PF24894">
    <property type="entry name" value="Hexapep_GlmU"/>
    <property type="match status" value="1"/>
</dbReference>
<dbReference type="InterPro" id="IPR011004">
    <property type="entry name" value="Trimer_LpxA-like_sf"/>
</dbReference>
<comment type="pathway">
    <text evidence="9">Glycan biosynthesis; glycogen biosynthesis.</text>
</comment>
<dbReference type="EC" id="2.7.7.27" evidence="9"/>
<evidence type="ECO:0000256" key="6">
    <source>
        <dbReference type="ARBA" id="ARBA00022840"/>
    </source>
</evidence>
<feature type="site" description="Could play a key role in the communication between the regulatory and the substrate sites" evidence="9">
    <location>
        <position position="59"/>
    </location>
</feature>
<evidence type="ECO:0000256" key="5">
    <source>
        <dbReference type="ARBA" id="ARBA00022741"/>
    </source>
</evidence>
<dbReference type="PROSITE" id="PS00808">
    <property type="entry name" value="ADP_GLC_PYROPHOSPH_1"/>
    <property type="match status" value="1"/>
</dbReference>
<feature type="binding site" evidence="9">
    <location>
        <position position="164"/>
    </location>
    <ligand>
        <name>alpha-D-glucose 1-phosphate</name>
        <dbReference type="ChEBI" id="CHEBI:58601"/>
    </ligand>
</feature>
<comment type="subunit">
    <text evidence="9">Homotetramer.</text>
</comment>
<dbReference type="CDD" id="cd02508">
    <property type="entry name" value="ADP_Glucose_PP"/>
    <property type="match status" value="1"/>
</dbReference>
<comment type="catalytic activity">
    <reaction evidence="9">
        <text>alpha-D-glucose 1-phosphate + ATP + H(+) = ADP-alpha-D-glucose + diphosphate</text>
        <dbReference type="Rhea" id="RHEA:12120"/>
        <dbReference type="ChEBI" id="CHEBI:15378"/>
        <dbReference type="ChEBI" id="CHEBI:30616"/>
        <dbReference type="ChEBI" id="CHEBI:33019"/>
        <dbReference type="ChEBI" id="CHEBI:57498"/>
        <dbReference type="ChEBI" id="CHEBI:58601"/>
        <dbReference type="EC" id="2.7.7.27"/>
    </reaction>
</comment>
<organism evidence="12 13">
    <name type="scientific">Metabacillus herbersteinensis</name>
    <dbReference type="NCBI Taxonomy" id="283816"/>
    <lineage>
        <taxon>Bacteria</taxon>
        <taxon>Bacillati</taxon>
        <taxon>Bacillota</taxon>
        <taxon>Bacilli</taxon>
        <taxon>Bacillales</taxon>
        <taxon>Bacillaceae</taxon>
        <taxon>Metabacillus</taxon>
    </lineage>
</organism>
<keyword evidence="8 9" id="KW-0119">Carbohydrate metabolism</keyword>
<keyword evidence="7 9" id="KW-0320">Glycogen biosynthesis</keyword>
<evidence type="ECO:0000256" key="8">
    <source>
        <dbReference type="ARBA" id="ARBA00023277"/>
    </source>
</evidence>
<keyword evidence="3 9" id="KW-0808">Transferase</keyword>
<feature type="domain" description="Glucose-1-phosphate adenylyltransferase/Bifunctional protein GlmU-like C-terminal hexapeptide" evidence="11">
    <location>
        <begin position="291"/>
        <end position="360"/>
    </location>
</feature>
<gene>
    <name evidence="9" type="primary">glgC</name>
    <name evidence="12" type="ORF">ACFFIX_10300</name>
</gene>
<comment type="function">
    <text evidence="9">Involved in the biosynthesis of ADP-glucose, a building block required for the elongation reactions to produce glycogen. Catalyzes the reaction between ATP and alpha-D-glucose 1-phosphate (G1P) to produce pyrophosphate and ADP-Glc.</text>
</comment>
<dbReference type="CDD" id="cd04651">
    <property type="entry name" value="LbH_G1P_AT_C"/>
    <property type="match status" value="1"/>
</dbReference>
<dbReference type="PROSITE" id="PS00810">
    <property type="entry name" value="ADP_GLC_PYROPHOSPH_3"/>
    <property type="match status" value="1"/>
</dbReference>
<dbReference type="NCBIfam" id="TIGR02091">
    <property type="entry name" value="glgC"/>
    <property type="match status" value="1"/>
</dbReference>
<reference evidence="12 13" key="1">
    <citation type="submission" date="2024-09" db="EMBL/GenBank/DDBJ databases">
        <authorList>
            <person name="Sun Q."/>
            <person name="Mori K."/>
        </authorList>
    </citation>
    <scope>NUCLEOTIDE SEQUENCE [LARGE SCALE GENOMIC DNA]</scope>
    <source>
        <strain evidence="12 13">CCM 7228</strain>
    </source>
</reference>
<evidence type="ECO:0000259" key="10">
    <source>
        <dbReference type="Pfam" id="PF00483"/>
    </source>
</evidence>
<keyword evidence="6 9" id="KW-0067">ATP-binding</keyword>
<evidence type="ECO:0000256" key="3">
    <source>
        <dbReference type="ARBA" id="ARBA00022679"/>
    </source>
</evidence>
<evidence type="ECO:0000313" key="13">
    <source>
        <dbReference type="Proteomes" id="UP001589854"/>
    </source>
</evidence>
<dbReference type="RefSeq" id="WP_378933489.1">
    <property type="nucleotide sequence ID" value="NZ_JBHLVO010000006.1"/>
</dbReference>
<keyword evidence="2 9" id="KW-0321">Glycogen metabolism</keyword>
<comment type="similarity">
    <text evidence="1 9">Belongs to the bacterial/plant glucose-1-phosphate adenylyltransferase family.</text>
</comment>
<evidence type="ECO:0000256" key="4">
    <source>
        <dbReference type="ARBA" id="ARBA00022695"/>
    </source>
</evidence>
<feature type="binding site" evidence="9">
    <location>
        <position position="191"/>
    </location>
    <ligand>
        <name>alpha-D-glucose 1-phosphate</name>
        <dbReference type="ChEBI" id="CHEBI:58601"/>
    </ligand>
</feature>
<comment type="caution">
    <text evidence="12">The sequence shown here is derived from an EMBL/GenBank/DDBJ whole genome shotgun (WGS) entry which is preliminary data.</text>
</comment>
<dbReference type="PANTHER" id="PTHR43523:SF2">
    <property type="entry name" value="GLUCOSE-1-PHOSPHATE ADENYLYLTRANSFERASE"/>
    <property type="match status" value="1"/>
</dbReference>
<evidence type="ECO:0000313" key="12">
    <source>
        <dbReference type="EMBL" id="MFC0271844.1"/>
    </source>
</evidence>
<keyword evidence="5 9" id="KW-0547">Nucleotide-binding</keyword>
<dbReference type="InterPro" id="IPR005835">
    <property type="entry name" value="NTP_transferase_dom"/>
</dbReference>
<keyword evidence="4 9" id="KW-0548">Nucleotidyltransferase</keyword>
<name>A0ABV6GE39_9BACI</name>
<dbReference type="Gene3D" id="2.160.10.10">
    <property type="entry name" value="Hexapeptide repeat proteins"/>
    <property type="match status" value="1"/>
</dbReference>
<dbReference type="PROSITE" id="PS00809">
    <property type="entry name" value="ADP_GLC_PYROPHOSPH_2"/>
    <property type="match status" value="1"/>
</dbReference>
<evidence type="ECO:0000259" key="11">
    <source>
        <dbReference type="Pfam" id="PF24894"/>
    </source>
</evidence>
<dbReference type="Proteomes" id="UP001589854">
    <property type="component" value="Unassembled WGS sequence"/>
</dbReference>
<dbReference type="SUPFAM" id="SSF51161">
    <property type="entry name" value="Trimeric LpxA-like enzymes"/>
    <property type="match status" value="1"/>
</dbReference>
<evidence type="ECO:0000256" key="9">
    <source>
        <dbReference type="HAMAP-Rule" id="MF_00624"/>
    </source>
</evidence>
<dbReference type="Gene3D" id="3.90.550.10">
    <property type="entry name" value="Spore Coat Polysaccharide Biosynthesis Protein SpsA, Chain A"/>
    <property type="match status" value="1"/>
</dbReference>
<dbReference type="InterPro" id="IPR056818">
    <property type="entry name" value="GlmU/GlgC-like_hexapep"/>
</dbReference>
<evidence type="ECO:0000256" key="1">
    <source>
        <dbReference type="ARBA" id="ARBA00010443"/>
    </source>
</evidence>